<dbReference type="GO" id="GO:0016491">
    <property type="term" value="F:oxidoreductase activity"/>
    <property type="evidence" value="ECO:0007669"/>
    <property type="project" value="UniProtKB-KW"/>
</dbReference>
<dbReference type="AlphaFoldDB" id="A0A6P2C0S9"/>
<dbReference type="RefSeq" id="WP_145853821.1">
    <property type="nucleotide sequence ID" value="NZ_RPFW01000003.1"/>
</dbReference>
<dbReference type="InterPro" id="IPR016166">
    <property type="entry name" value="FAD-bd_PCMH"/>
</dbReference>
<dbReference type="GO" id="GO:0071949">
    <property type="term" value="F:FAD binding"/>
    <property type="evidence" value="ECO:0007669"/>
    <property type="project" value="InterPro"/>
</dbReference>
<dbReference type="InterPro" id="IPR016167">
    <property type="entry name" value="FAD-bd_PCMH_sub1"/>
</dbReference>
<evidence type="ECO:0000313" key="5">
    <source>
        <dbReference type="EMBL" id="TVZ03951.1"/>
    </source>
</evidence>
<keyword evidence="6" id="KW-1185">Reference proteome</keyword>
<dbReference type="OrthoDB" id="9793944at2"/>
<comment type="caution">
    <text evidence="5">The sequence shown here is derived from an EMBL/GenBank/DDBJ whole genome shotgun (WGS) entry which is preliminary data.</text>
</comment>
<dbReference type="SMART" id="SM01092">
    <property type="entry name" value="CO_deh_flav_C"/>
    <property type="match status" value="1"/>
</dbReference>
<dbReference type="PANTHER" id="PTHR42659:SF2">
    <property type="entry name" value="XANTHINE DEHYDROGENASE SUBUNIT C-RELATED"/>
    <property type="match status" value="1"/>
</dbReference>
<keyword evidence="1" id="KW-0285">Flavoprotein</keyword>
<dbReference type="PROSITE" id="PS51387">
    <property type="entry name" value="FAD_PCMH"/>
    <property type="match status" value="1"/>
</dbReference>
<dbReference type="InterPro" id="IPR002346">
    <property type="entry name" value="Mopterin_DH_FAD-bd"/>
</dbReference>
<dbReference type="Gene3D" id="3.30.390.50">
    <property type="entry name" value="CO dehydrogenase flavoprotein, C-terminal domain"/>
    <property type="match status" value="1"/>
</dbReference>
<dbReference type="InterPro" id="IPR016169">
    <property type="entry name" value="FAD-bd_PCMH_sub2"/>
</dbReference>
<dbReference type="Pfam" id="PF00941">
    <property type="entry name" value="FAD_binding_5"/>
    <property type="match status" value="1"/>
</dbReference>
<protein>
    <submittedName>
        <fullName evidence="5">Xanthine dehydrogenase family protein subunit M</fullName>
    </submittedName>
</protein>
<dbReference type="InterPro" id="IPR051312">
    <property type="entry name" value="Diverse_Substr_Oxidored"/>
</dbReference>
<dbReference type="EMBL" id="RPFW01000003">
    <property type="protein sequence ID" value="TVZ03951.1"/>
    <property type="molecule type" value="Genomic_DNA"/>
</dbReference>
<feature type="domain" description="FAD-binding PCMH-type" evidence="4">
    <location>
        <begin position="1"/>
        <end position="177"/>
    </location>
</feature>
<reference evidence="5 6" key="1">
    <citation type="submission" date="2018-11" db="EMBL/GenBank/DDBJ databases">
        <title>Trebonia kvetii gen.nov., sp.nov., a novel acidophilic actinobacterium, and proposal of the new actinobacterial family Treboniaceae fam. nov.</title>
        <authorList>
            <person name="Rapoport D."/>
            <person name="Sagova-Mareckova M."/>
            <person name="Sedlacek I."/>
            <person name="Provaznik J."/>
            <person name="Kralova S."/>
            <person name="Pavlinic D."/>
            <person name="Benes V."/>
            <person name="Kopecky J."/>
        </authorList>
    </citation>
    <scope>NUCLEOTIDE SEQUENCE [LARGE SCALE GENOMIC DNA]</scope>
    <source>
        <strain evidence="5 6">15Tr583</strain>
    </source>
</reference>
<evidence type="ECO:0000256" key="2">
    <source>
        <dbReference type="ARBA" id="ARBA00022827"/>
    </source>
</evidence>
<evidence type="ECO:0000259" key="4">
    <source>
        <dbReference type="PROSITE" id="PS51387"/>
    </source>
</evidence>
<evidence type="ECO:0000256" key="3">
    <source>
        <dbReference type="ARBA" id="ARBA00023002"/>
    </source>
</evidence>
<dbReference type="Pfam" id="PF03450">
    <property type="entry name" value="CO_deh_flav_C"/>
    <property type="match status" value="1"/>
</dbReference>
<dbReference type="Gene3D" id="3.30.43.10">
    <property type="entry name" value="Uridine Diphospho-n-acetylenolpyruvylglucosamine Reductase, domain 2"/>
    <property type="match status" value="1"/>
</dbReference>
<dbReference type="Proteomes" id="UP000460272">
    <property type="component" value="Unassembled WGS sequence"/>
</dbReference>
<dbReference type="InterPro" id="IPR036318">
    <property type="entry name" value="FAD-bd_PCMH-like_sf"/>
</dbReference>
<dbReference type="SUPFAM" id="SSF56176">
    <property type="entry name" value="FAD-binding/transporter-associated domain-like"/>
    <property type="match status" value="1"/>
</dbReference>
<evidence type="ECO:0000256" key="1">
    <source>
        <dbReference type="ARBA" id="ARBA00022630"/>
    </source>
</evidence>
<keyword evidence="2" id="KW-0274">FAD</keyword>
<evidence type="ECO:0000313" key="6">
    <source>
        <dbReference type="Proteomes" id="UP000460272"/>
    </source>
</evidence>
<dbReference type="FunFam" id="3.30.465.10:FF:000017">
    <property type="entry name" value="Xanthine dehydrogenase, FAD binding subunit"/>
    <property type="match status" value="1"/>
</dbReference>
<gene>
    <name evidence="5" type="ORF">EAS64_16090</name>
</gene>
<name>A0A6P2C0S9_9ACTN</name>
<proteinExistence type="predicted"/>
<dbReference type="Gene3D" id="3.30.465.10">
    <property type="match status" value="1"/>
</dbReference>
<dbReference type="PANTHER" id="PTHR42659">
    <property type="entry name" value="XANTHINE DEHYDROGENASE SUBUNIT C-RELATED"/>
    <property type="match status" value="1"/>
</dbReference>
<dbReference type="InterPro" id="IPR036683">
    <property type="entry name" value="CO_DH_flav_C_dom_sf"/>
</dbReference>
<keyword evidence="3" id="KW-0560">Oxidoreductase</keyword>
<organism evidence="5 6">
    <name type="scientific">Trebonia kvetii</name>
    <dbReference type="NCBI Taxonomy" id="2480626"/>
    <lineage>
        <taxon>Bacteria</taxon>
        <taxon>Bacillati</taxon>
        <taxon>Actinomycetota</taxon>
        <taxon>Actinomycetes</taxon>
        <taxon>Streptosporangiales</taxon>
        <taxon>Treboniaceae</taxon>
        <taxon>Trebonia</taxon>
    </lineage>
</organism>
<accession>A0A6P2C0S9</accession>
<sequence>MIPASFDYEVADSAAHALALLAEHGEDAKLLAGGHSLLPMMKVRLAQPAVLIDIARITELSGITIDGDEVVIGATTRHADVASSELLKAEAPILAYAAEQVGDPQIRHRGTIGGSLAHADPSADLPMTLLALGGTIEITGPAGTRTVAADDFFTGPFESVLGPDELLTAVRVPRGGPNSPGGTVPWGYQKFVRRANDWAIVGAAAYGGRVALASMGGTPLRALATEEALKAGASAAEAAQLAAEGTSPGYDFHADVDYREHLARVLVRRALEGLAG</sequence>
<dbReference type="InterPro" id="IPR005107">
    <property type="entry name" value="CO_DH_flav_C"/>
</dbReference>
<dbReference type="SUPFAM" id="SSF55447">
    <property type="entry name" value="CO dehydrogenase flavoprotein C-terminal domain-like"/>
    <property type="match status" value="1"/>
</dbReference>